<protein>
    <submittedName>
        <fullName evidence="1">Uncharacterized protein</fullName>
    </submittedName>
</protein>
<dbReference type="EMBL" id="KN777806">
    <property type="protein sequence ID" value="KIH44432.1"/>
    <property type="molecule type" value="Genomic_DNA"/>
</dbReference>
<dbReference type="AlphaFoldDB" id="A0A0C2C452"/>
<proteinExistence type="predicted"/>
<evidence type="ECO:0000313" key="1">
    <source>
        <dbReference type="EMBL" id="KIH44432.1"/>
    </source>
</evidence>
<name>A0A0C2C452_9BILA</name>
<reference evidence="1 2" key="1">
    <citation type="submission" date="2013-12" db="EMBL/GenBank/DDBJ databases">
        <title>Draft genome of the parsitic nematode Ancylostoma duodenale.</title>
        <authorList>
            <person name="Mitreva M."/>
        </authorList>
    </citation>
    <scope>NUCLEOTIDE SEQUENCE [LARGE SCALE GENOMIC DNA]</scope>
    <source>
        <strain evidence="1 2">Zhejiang</strain>
    </source>
</reference>
<dbReference type="OrthoDB" id="424543at2759"/>
<accession>A0A0C2C452</accession>
<sequence>MVAHEEYKRTIGSDGEMELPISVMEMGLVRWMGGITQLDRFYHQDIRERFGIAAIADKFREAHLR</sequence>
<evidence type="ECO:0000313" key="2">
    <source>
        <dbReference type="Proteomes" id="UP000054047"/>
    </source>
</evidence>
<gene>
    <name evidence="1" type="ORF">ANCDUO_25542</name>
</gene>
<organism evidence="1 2">
    <name type="scientific">Ancylostoma duodenale</name>
    <dbReference type="NCBI Taxonomy" id="51022"/>
    <lineage>
        <taxon>Eukaryota</taxon>
        <taxon>Metazoa</taxon>
        <taxon>Ecdysozoa</taxon>
        <taxon>Nematoda</taxon>
        <taxon>Chromadorea</taxon>
        <taxon>Rhabditida</taxon>
        <taxon>Rhabditina</taxon>
        <taxon>Rhabditomorpha</taxon>
        <taxon>Strongyloidea</taxon>
        <taxon>Ancylostomatidae</taxon>
        <taxon>Ancylostomatinae</taxon>
        <taxon>Ancylostoma</taxon>
    </lineage>
</organism>
<dbReference type="Proteomes" id="UP000054047">
    <property type="component" value="Unassembled WGS sequence"/>
</dbReference>
<keyword evidence="2" id="KW-1185">Reference proteome</keyword>